<dbReference type="AlphaFoldDB" id="A0A8H7VAP0"/>
<evidence type="ECO:0000313" key="3">
    <source>
        <dbReference type="EMBL" id="KAG2211777.1"/>
    </source>
</evidence>
<protein>
    <submittedName>
        <fullName evidence="3">Uncharacterized protein</fullName>
    </submittedName>
</protein>
<evidence type="ECO:0000256" key="1">
    <source>
        <dbReference type="SAM" id="Coils"/>
    </source>
</evidence>
<name>A0A8H7VAP0_9FUNG</name>
<keyword evidence="4" id="KW-1185">Reference proteome</keyword>
<feature type="region of interest" description="Disordered" evidence="2">
    <location>
        <begin position="110"/>
        <end position="238"/>
    </location>
</feature>
<reference evidence="3" key="1">
    <citation type="submission" date="2020-12" db="EMBL/GenBank/DDBJ databases">
        <title>Metabolic potential, ecology and presence of endohyphal bacteria is reflected in genomic diversity of Mucoromycotina.</title>
        <authorList>
            <person name="Muszewska A."/>
            <person name="Okrasinska A."/>
            <person name="Steczkiewicz K."/>
            <person name="Drgas O."/>
            <person name="Orlowska M."/>
            <person name="Perlinska-Lenart U."/>
            <person name="Aleksandrzak-Piekarczyk T."/>
            <person name="Szatraj K."/>
            <person name="Zielenkiewicz U."/>
            <person name="Pilsyk S."/>
            <person name="Malc E."/>
            <person name="Mieczkowski P."/>
            <person name="Kruszewska J.S."/>
            <person name="Biernat P."/>
            <person name="Pawlowska J."/>
        </authorList>
    </citation>
    <scope>NUCLEOTIDE SEQUENCE</scope>
    <source>
        <strain evidence="3">CBS 226.32</strain>
    </source>
</reference>
<gene>
    <name evidence="3" type="ORF">INT46_003717</name>
</gene>
<feature type="coiled-coil region" evidence="1">
    <location>
        <begin position="1"/>
        <end position="28"/>
    </location>
</feature>
<feature type="compositionally biased region" description="Basic residues" evidence="2">
    <location>
        <begin position="222"/>
        <end position="238"/>
    </location>
</feature>
<keyword evidence="1" id="KW-0175">Coiled coil</keyword>
<proteinExistence type="predicted"/>
<organism evidence="3 4">
    <name type="scientific">Mucor plumbeus</name>
    <dbReference type="NCBI Taxonomy" id="97098"/>
    <lineage>
        <taxon>Eukaryota</taxon>
        <taxon>Fungi</taxon>
        <taxon>Fungi incertae sedis</taxon>
        <taxon>Mucoromycota</taxon>
        <taxon>Mucoromycotina</taxon>
        <taxon>Mucoromycetes</taxon>
        <taxon>Mucorales</taxon>
        <taxon>Mucorineae</taxon>
        <taxon>Mucoraceae</taxon>
        <taxon>Mucor</taxon>
    </lineage>
</organism>
<sequence>MSSFNNTLEKIRENIANLQGNLNTIMEQQTKILERNEQMLSKLEEPVYNGNDNRPNDTASAIDSGPTIQRNLASSIVHHSRKKGIDLGEFEENWLVFYMARKTYQNQIQYKNHGRKQESKDYATATDSDSEEDKGSSEPNDGTDNENNEGSLETNNFGLDQSDSSTNSNISLQQSDINKRKYSTSNNKKTSKIYKRQSINKSPEIVIKCHSKNKQKSEINKPNKRKQGPRRLIKHDEE</sequence>
<feature type="compositionally biased region" description="Polar residues" evidence="2">
    <location>
        <begin position="148"/>
        <end position="176"/>
    </location>
</feature>
<dbReference type="Proteomes" id="UP000650833">
    <property type="component" value="Unassembled WGS sequence"/>
</dbReference>
<dbReference type="EMBL" id="JAEPRC010000061">
    <property type="protein sequence ID" value="KAG2211777.1"/>
    <property type="molecule type" value="Genomic_DNA"/>
</dbReference>
<evidence type="ECO:0000313" key="4">
    <source>
        <dbReference type="Proteomes" id="UP000650833"/>
    </source>
</evidence>
<accession>A0A8H7VAP0</accession>
<comment type="caution">
    <text evidence="3">The sequence shown here is derived from an EMBL/GenBank/DDBJ whole genome shotgun (WGS) entry which is preliminary data.</text>
</comment>
<evidence type="ECO:0000256" key="2">
    <source>
        <dbReference type="SAM" id="MobiDB-lite"/>
    </source>
</evidence>